<keyword evidence="2" id="KW-1185">Reference proteome</keyword>
<evidence type="ECO:0000313" key="2">
    <source>
        <dbReference type="Proteomes" id="UP001152622"/>
    </source>
</evidence>
<organism evidence="1 2">
    <name type="scientific">Synaphobranchus kaupii</name>
    <name type="common">Kaup's arrowtooth eel</name>
    <dbReference type="NCBI Taxonomy" id="118154"/>
    <lineage>
        <taxon>Eukaryota</taxon>
        <taxon>Metazoa</taxon>
        <taxon>Chordata</taxon>
        <taxon>Craniata</taxon>
        <taxon>Vertebrata</taxon>
        <taxon>Euteleostomi</taxon>
        <taxon>Actinopterygii</taxon>
        <taxon>Neopterygii</taxon>
        <taxon>Teleostei</taxon>
        <taxon>Anguilliformes</taxon>
        <taxon>Synaphobranchidae</taxon>
        <taxon>Synaphobranchus</taxon>
    </lineage>
</organism>
<dbReference type="AlphaFoldDB" id="A0A9Q1E5Q7"/>
<dbReference type="OrthoDB" id="10056446at2759"/>
<dbReference type="EMBL" id="JAINUF010000025">
    <property type="protein sequence ID" value="KAJ8332751.1"/>
    <property type="molecule type" value="Genomic_DNA"/>
</dbReference>
<evidence type="ECO:0000313" key="1">
    <source>
        <dbReference type="EMBL" id="KAJ8332751.1"/>
    </source>
</evidence>
<comment type="caution">
    <text evidence="1">The sequence shown here is derived from an EMBL/GenBank/DDBJ whole genome shotgun (WGS) entry which is preliminary data.</text>
</comment>
<dbReference type="SUPFAM" id="SSF52266">
    <property type="entry name" value="SGNH hydrolase"/>
    <property type="match status" value="1"/>
</dbReference>
<reference evidence="1" key="1">
    <citation type="journal article" date="2023" name="Science">
        <title>Genome structures resolve the early diversification of teleost fishes.</title>
        <authorList>
            <person name="Parey E."/>
            <person name="Louis A."/>
            <person name="Montfort J."/>
            <person name="Bouchez O."/>
            <person name="Roques C."/>
            <person name="Iampietro C."/>
            <person name="Lluch J."/>
            <person name="Castinel A."/>
            <person name="Donnadieu C."/>
            <person name="Desvignes T."/>
            <person name="Floi Bucao C."/>
            <person name="Jouanno E."/>
            <person name="Wen M."/>
            <person name="Mejri S."/>
            <person name="Dirks R."/>
            <person name="Jansen H."/>
            <person name="Henkel C."/>
            <person name="Chen W.J."/>
            <person name="Zahm M."/>
            <person name="Cabau C."/>
            <person name="Klopp C."/>
            <person name="Thompson A.W."/>
            <person name="Robinson-Rechavi M."/>
            <person name="Braasch I."/>
            <person name="Lecointre G."/>
            <person name="Bobe J."/>
            <person name="Postlethwait J.H."/>
            <person name="Berthelot C."/>
            <person name="Roest Crollius H."/>
            <person name="Guiguen Y."/>
        </authorList>
    </citation>
    <scope>NUCLEOTIDE SEQUENCE</scope>
    <source>
        <strain evidence="1">WJC10195</strain>
    </source>
</reference>
<sequence length="151" mass="16741">MHSEFALIRSLAHLPRYIIIHTGTNDLRSEQERVGGLVCRVAERATEAFPNSKIILSTLLPRKDFHPATIQRVNADITRGCALLPNVHLAHHSTISPHDLYDHVHLNKHAGSTDDVQLASPDERVIKSLLSPTDSFLEWSGLEVKGSKCAV</sequence>
<name>A0A9Q1E5Q7_SYNKA</name>
<accession>A0A9Q1E5Q7</accession>
<dbReference type="Proteomes" id="UP001152622">
    <property type="component" value="Unassembled WGS sequence"/>
</dbReference>
<protein>
    <submittedName>
        <fullName evidence="1">Uncharacterized protein</fullName>
    </submittedName>
</protein>
<gene>
    <name evidence="1" type="ORF">SKAU_G00425400</name>
</gene>
<dbReference type="Gene3D" id="3.40.50.1110">
    <property type="entry name" value="SGNH hydrolase"/>
    <property type="match status" value="1"/>
</dbReference>
<dbReference type="InterPro" id="IPR036514">
    <property type="entry name" value="SGNH_hydro_sf"/>
</dbReference>
<proteinExistence type="predicted"/>